<gene>
    <name evidence="1" type="ORF">DICPUDRAFT_26366</name>
</gene>
<dbReference type="PANTHER" id="PTHR38742:SF5">
    <property type="entry name" value="SECRETED PROTEIN A"/>
    <property type="match status" value="1"/>
</dbReference>
<dbReference type="OrthoDB" id="10466077at2759"/>
<name>F0Z8H1_DICPU</name>
<dbReference type="InParanoid" id="F0Z8H1"/>
<organism evidence="1 2">
    <name type="scientific">Dictyostelium purpureum</name>
    <name type="common">Slime mold</name>
    <dbReference type="NCBI Taxonomy" id="5786"/>
    <lineage>
        <taxon>Eukaryota</taxon>
        <taxon>Amoebozoa</taxon>
        <taxon>Evosea</taxon>
        <taxon>Eumycetozoa</taxon>
        <taxon>Dictyostelia</taxon>
        <taxon>Dictyosteliales</taxon>
        <taxon>Dictyosteliaceae</taxon>
        <taxon>Dictyostelium</taxon>
    </lineage>
</organism>
<dbReference type="STRING" id="5786.F0Z8H1"/>
<dbReference type="KEGG" id="dpp:DICPUDRAFT_26366"/>
<dbReference type="AlphaFoldDB" id="F0Z8H1"/>
<dbReference type="PANTHER" id="PTHR38742">
    <property type="entry name" value="PROTEIN GP17"/>
    <property type="match status" value="1"/>
</dbReference>
<sequence length="231" mass="25982">MLLLNCFVYSKDNIKNKNDVIFTNYNSTNNIIDNQDNIANDITQIKLEKQLKAIFPNITHHDIEMVRQVRQLNITKVVKALTRDDLGNIIIGIIAGVEKSINPSPTDCVDGLRKQITSTNEVIFDFFNLYGITIGEFVNFLKIVPSVVREDIQLYNTCSIDKVVKKLSSCLNVIIHQGFTTFLDNEKNVLLAHLLDLVPISRGIASSILLKNYQLLGVHLGEYLGILINAP</sequence>
<protein>
    <submittedName>
        <fullName evidence="1">Uncharacterized protein</fullName>
    </submittedName>
</protein>
<dbReference type="RefSeq" id="XP_003283712.1">
    <property type="nucleotide sequence ID" value="XM_003283664.1"/>
</dbReference>
<proteinExistence type="predicted"/>
<evidence type="ECO:0000313" key="2">
    <source>
        <dbReference type="Proteomes" id="UP000001064"/>
    </source>
</evidence>
<dbReference type="OMA" id="PNECIDS"/>
<reference evidence="2" key="1">
    <citation type="journal article" date="2011" name="Genome Biol.">
        <title>Comparative genomics of the social amoebae Dictyostelium discoideum and Dictyostelium purpureum.</title>
        <authorList>
            <consortium name="US DOE Joint Genome Institute (JGI-PGF)"/>
            <person name="Sucgang R."/>
            <person name="Kuo A."/>
            <person name="Tian X."/>
            <person name="Salerno W."/>
            <person name="Parikh A."/>
            <person name="Feasley C.L."/>
            <person name="Dalin E."/>
            <person name="Tu H."/>
            <person name="Huang E."/>
            <person name="Barry K."/>
            <person name="Lindquist E."/>
            <person name="Shapiro H."/>
            <person name="Bruce D."/>
            <person name="Schmutz J."/>
            <person name="Salamov A."/>
            <person name="Fey P."/>
            <person name="Gaudet P."/>
            <person name="Anjard C."/>
            <person name="Babu M.M."/>
            <person name="Basu S."/>
            <person name="Bushmanova Y."/>
            <person name="van der Wel H."/>
            <person name="Katoh-Kurasawa M."/>
            <person name="Dinh C."/>
            <person name="Coutinho P.M."/>
            <person name="Saito T."/>
            <person name="Elias M."/>
            <person name="Schaap P."/>
            <person name="Kay R.R."/>
            <person name="Henrissat B."/>
            <person name="Eichinger L."/>
            <person name="Rivero F."/>
            <person name="Putnam N.H."/>
            <person name="West C.M."/>
            <person name="Loomis W.F."/>
            <person name="Chisholm R.L."/>
            <person name="Shaulsky G."/>
            <person name="Strassmann J.E."/>
            <person name="Queller D.C."/>
            <person name="Kuspa A."/>
            <person name="Grigoriev I.V."/>
        </authorList>
    </citation>
    <scope>NUCLEOTIDE SEQUENCE [LARGE SCALE GENOMIC DNA]</scope>
    <source>
        <strain evidence="2">QSDP1</strain>
    </source>
</reference>
<dbReference type="GeneID" id="10509647"/>
<keyword evidence="2" id="KW-1185">Reference proteome</keyword>
<dbReference type="eggNOG" id="ENOG502RHPX">
    <property type="taxonomic scope" value="Eukaryota"/>
</dbReference>
<dbReference type="VEuPathDB" id="AmoebaDB:DICPUDRAFT_26366"/>
<evidence type="ECO:0000313" key="1">
    <source>
        <dbReference type="EMBL" id="EGC39726.1"/>
    </source>
</evidence>
<dbReference type="EMBL" id="GL870952">
    <property type="protein sequence ID" value="EGC39726.1"/>
    <property type="molecule type" value="Genomic_DNA"/>
</dbReference>
<accession>F0Z8H1</accession>
<dbReference type="Proteomes" id="UP000001064">
    <property type="component" value="Unassembled WGS sequence"/>
</dbReference>